<proteinExistence type="predicted"/>
<dbReference type="Pfam" id="PF07728">
    <property type="entry name" value="AAA_5"/>
    <property type="match status" value="1"/>
</dbReference>
<dbReference type="CDD" id="cd00009">
    <property type="entry name" value="AAA"/>
    <property type="match status" value="1"/>
</dbReference>
<keyword evidence="3" id="KW-0067">ATP-binding</keyword>
<dbReference type="GO" id="GO:0016887">
    <property type="term" value="F:ATP hydrolysis activity"/>
    <property type="evidence" value="ECO:0007669"/>
    <property type="project" value="InterPro"/>
</dbReference>
<dbReference type="GO" id="GO:0005524">
    <property type="term" value="F:ATP binding"/>
    <property type="evidence" value="ECO:0007669"/>
    <property type="project" value="UniProtKB-KW"/>
</dbReference>
<name>A0A3A4AAP4_9ACTN</name>
<dbReference type="InterPro" id="IPR027417">
    <property type="entry name" value="P-loop_NTPase"/>
</dbReference>
<dbReference type="InterPro" id="IPR003593">
    <property type="entry name" value="AAA+_ATPase"/>
</dbReference>
<comment type="caution">
    <text evidence="3">The sequence shown here is derived from an EMBL/GenBank/DDBJ whole genome shotgun (WGS) entry which is preliminary data.</text>
</comment>
<gene>
    <name evidence="3" type="ORF">D5H75_31195</name>
</gene>
<evidence type="ECO:0000256" key="1">
    <source>
        <dbReference type="SAM" id="MobiDB-lite"/>
    </source>
</evidence>
<reference evidence="3 4" key="1">
    <citation type="submission" date="2018-09" db="EMBL/GenBank/DDBJ databases">
        <title>YIM 75507 draft genome.</title>
        <authorList>
            <person name="Tang S."/>
            <person name="Feng Y."/>
        </authorList>
    </citation>
    <scope>NUCLEOTIDE SEQUENCE [LARGE SCALE GENOMIC DNA]</scope>
    <source>
        <strain evidence="3 4">YIM 75507</strain>
    </source>
</reference>
<keyword evidence="4" id="KW-1185">Reference proteome</keyword>
<feature type="compositionally biased region" description="Basic residues" evidence="1">
    <location>
        <begin position="38"/>
        <end position="48"/>
    </location>
</feature>
<feature type="region of interest" description="Disordered" evidence="1">
    <location>
        <begin position="30"/>
        <end position="64"/>
    </location>
</feature>
<keyword evidence="3" id="KW-0547">Nucleotide-binding</keyword>
<organism evidence="3 4">
    <name type="scientific">Bailinhaonella thermotolerans</name>
    <dbReference type="NCBI Taxonomy" id="1070861"/>
    <lineage>
        <taxon>Bacteria</taxon>
        <taxon>Bacillati</taxon>
        <taxon>Actinomycetota</taxon>
        <taxon>Actinomycetes</taxon>
        <taxon>Streptosporangiales</taxon>
        <taxon>Streptosporangiaceae</taxon>
        <taxon>Bailinhaonella</taxon>
    </lineage>
</organism>
<protein>
    <submittedName>
        <fullName evidence="3">ATP-binding protein</fullName>
    </submittedName>
</protein>
<dbReference type="EMBL" id="QZEY01000017">
    <property type="protein sequence ID" value="RJL23907.1"/>
    <property type="molecule type" value="Genomic_DNA"/>
</dbReference>
<dbReference type="InterPro" id="IPR011704">
    <property type="entry name" value="ATPase_dyneun-rel_AAA"/>
</dbReference>
<evidence type="ECO:0000313" key="3">
    <source>
        <dbReference type="EMBL" id="RJL23907.1"/>
    </source>
</evidence>
<dbReference type="Gene3D" id="3.40.50.300">
    <property type="entry name" value="P-loop containing nucleotide triphosphate hydrolases"/>
    <property type="match status" value="2"/>
</dbReference>
<sequence>MPARPSTSCPRRARVPLTGERARAVLVAGAAGATTVRGRPHNPKRRGKSLMSHRAGAAAGQPATSPVDLSRVCRFGANATFPEGPDPDSVIGKKVVERILDAIETQTMVRFLSGPGVGKSATVRSVCEAAGYDTFVINVPSLYPERLAIPMPVQHKGTRVLETVLTNDLLRRERPLVLIVEEPSRAPSQVVASQLMELYNGSIAGVPIPNLAAIIACDNDASHAGVSVMDLAQGSRWRTVAVTRADTPFKAALADRFPDVDLAPAFEAYERIETRWPGALDKLQPRTLEHVLYNILRGQPAEWGLPLLAGPRDHLRDSEGRVVTHEALPMLAAALNRPYLRDADMADKTRTAVRRAITEGRTLLIQGAPGVGKTAYVTSVAAEYADRYRVVYLNGPNDSPDNRVAPMPDGEGGFAMWLTRDLRDPDDPRGIIVILDEIWRARTAVMNMFLEVLQERTFCGVDVNIHAIIAMTNPREVHGVPMHVGKPDRAHADRFDMSIDVTSDLSLAYEWLIDAYGEVAEVVIDWHKECLDDTARVFANPRVLEGMIIAWRRELDKQDSRPGYKADQEVLEECVPLLRERAPVPLHDLYAMLSKRTVPQISRILRDLDRYVELLAQRDEHGGPVHGGAHEEVLSAIKQCELSQLQKAREGILALVRHLPQQFKFSLISGNKGDRQRYFIDLFVEVERQAAARAR</sequence>
<dbReference type="SUPFAM" id="SSF52540">
    <property type="entry name" value="P-loop containing nucleoside triphosphate hydrolases"/>
    <property type="match status" value="2"/>
</dbReference>
<feature type="domain" description="AAA+ ATPase" evidence="2">
    <location>
        <begin position="359"/>
        <end position="505"/>
    </location>
</feature>
<evidence type="ECO:0000259" key="2">
    <source>
        <dbReference type="SMART" id="SM00382"/>
    </source>
</evidence>
<accession>A0A3A4AAP4</accession>
<dbReference type="Proteomes" id="UP000265768">
    <property type="component" value="Unassembled WGS sequence"/>
</dbReference>
<dbReference type="SMART" id="SM00382">
    <property type="entry name" value="AAA"/>
    <property type="match status" value="2"/>
</dbReference>
<evidence type="ECO:0000313" key="4">
    <source>
        <dbReference type="Proteomes" id="UP000265768"/>
    </source>
</evidence>
<feature type="domain" description="AAA+ ATPase" evidence="2">
    <location>
        <begin position="105"/>
        <end position="267"/>
    </location>
</feature>
<dbReference type="OrthoDB" id="3442142at2"/>
<dbReference type="AlphaFoldDB" id="A0A3A4AAP4"/>